<feature type="domain" description="PDZ" evidence="7">
    <location>
        <begin position="85"/>
        <end position="160"/>
    </location>
</feature>
<sequence length="493" mass="54054">MKKIIKVLAAAILLCTSQCFAESSVENDSKITSFQYVKKLNSVFDFVQQNYVDEIDPKILYEGALKGMLDAIGDPYTLYLDEAYMRDLSDTTSGSFGGVGLSISKAAESTPAKPAYVEVASPIEDTPGAKAGIQAGDLISAIDGMPTPSMTMNEVLQHLRGEIGTPVTVTILRGTSMKFDVTLIRALIEVPTVKYGMIEGTKIGYARLIQFTPDTALRLQDALDSFEKNGYNGLIIDLRDNPGGLITSAVDVADKFIDAGPIVSTKSRLLFENSQFSANKEKTTIKKNIPIVVLINRGAASASEIVSGALKDYHLAYLVGERTYGKGSVQQVIPLSNTDGIKITMARYYTPSDMNIDKIGIPPDQEVKNLSEFSEEEEKLYVDMIKSEVINKAAESKPNMTEADIALAAIKIAKDYPLDERLIRRLIRIQVQKTQPSVLYDLDYDLQLNAAIKAVQNKDFAEMLKNTKTLRQLQEEVEEEKATEGSGLTASLR</sequence>
<keyword evidence="4 5" id="KW-0720">Serine protease</keyword>
<reference evidence="8 9" key="1">
    <citation type="submission" date="2016-10" db="EMBL/GenBank/DDBJ databases">
        <authorList>
            <person name="de Groot N.N."/>
        </authorList>
    </citation>
    <scope>NUCLEOTIDE SEQUENCE [LARGE SCALE GENOMIC DNA]</scope>
    <source>
        <strain evidence="8 9">B25</strain>
    </source>
</reference>
<evidence type="ECO:0000313" key="8">
    <source>
        <dbReference type="EMBL" id="SEQ62746.1"/>
    </source>
</evidence>
<dbReference type="GO" id="GO:0006508">
    <property type="term" value="P:proteolysis"/>
    <property type="evidence" value="ECO:0007669"/>
    <property type="project" value="UniProtKB-KW"/>
</dbReference>
<evidence type="ECO:0000256" key="2">
    <source>
        <dbReference type="ARBA" id="ARBA00022670"/>
    </source>
</evidence>
<dbReference type="Pfam" id="PF03572">
    <property type="entry name" value="Peptidase_S41"/>
    <property type="match status" value="1"/>
</dbReference>
<dbReference type="PANTHER" id="PTHR32060">
    <property type="entry name" value="TAIL-SPECIFIC PROTEASE"/>
    <property type="match status" value="1"/>
</dbReference>
<dbReference type="EMBL" id="FOFU01000007">
    <property type="protein sequence ID" value="SEQ62746.1"/>
    <property type="molecule type" value="Genomic_DNA"/>
</dbReference>
<evidence type="ECO:0000256" key="3">
    <source>
        <dbReference type="ARBA" id="ARBA00022801"/>
    </source>
</evidence>
<dbReference type="InterPro" id="IPR041489">
    <property type="entry name" value="PDZ_6"/>
</dbReference>
<keyword evidence="6" id="KW-0732">Signal</keyword>
<keyword evidence="3 5" id="KW-0378">Hydrolase</keyword>
<dbReference type="STRING" id="163.SAMN04487775_101470"/>
<keyword evidence="9" id="KW-1185">Reference proteome</keyword>
<feature type="chain" id="PRO_5010322052" evidence="6">
    <location>
        <begin position="22"/>
        <end position="493"/>
    </location>
</feature>
<dbReference type="Pfam" id="PF17820">
    <property type="entry name" value="PDZ_6"/>
    <property type="match status" value="1"/>
</dbReference>
<dbReference type="Proteomes" id="UP000182360">
    <property type="component" value="Unassembled WGS sequence"/>
</dbReference>
<dbReference type="GO" id="GO:0030288">
    <property type="term" value="C:outer membrane-bounded periplasmic space"/>
    <property type="evidence" value="ECO:0007669"/>
    <property type="project" value="TreeGrafter"/>
</dbReference>
<name>A0A1H9HKH0_9SPIR</name>
<dbReference type="NCBIfam" id="TIGR00225">
    <property type="entry name" value="prc"/>
    <property type="match status" value="1"/>
</dbReference>
<dbReference type="RefSeq" id="WP_074644359.1">
    <property type="nucleotide sequence ID" value="NZ_AP025286.1"/>
</dbReference>
<dbReference type="CDD" id="cd07560">
    <property type="entry name" value="Peptidase_S41_CPP"/>
    <property type="match status" value="1"/>
</dbReference>
<dbReference type="SUPFAM" id="SSF50156">
    <property type="entry name" value="PDZ domain-like"/>
    <property type="match status" value="1"/>
</dbReference>
<dbReference type="InterPro" id="IPR036034">
    <property type="entry name" value="PDZ_sf"/>
</dbReference>
<protein>
    <submittedName>
        <fullName evidence="8">Carboxyl-terminal processing protease</fullName>
    </submittedName>
</protein>
<evidence type="ECO:0000256" key="1">
    <source>
        <dbReference type="ARBA" id="ARBA00009179"/>
    </source>
</evidence>
<dbReference type="OrthoDB" id="9812068at2"/>
<dbReference type="PANTHER" id="PTHR32060:SF30">
    <property type="entry name" value="CARBOXY-TERMINAL PROCESSING PROTEASE CTPA"/>
    <property type="match status" value="1"/>
</dbReference>
<evidence type="ECO:0000259" key="7">
    <source>
        <dbReference type="PROSITE" id="PS50106"/>
    </source>
</evidence>
<dbReference type="Gene3D" id="3.90.226.10">
    <property type="entry name" value="2-enoyl-CoA Hydratase, Chain A, domain 1"/>
    <property type="match status" value="1"/>
</dbReference>
<dbReference type="CDD" id="cd06782">
    <property type="entry name" value="cpPDZ_CPP-like"/>
    <property type="match status" value="1"/>
</dbReference>
<organism evidence="8 9">
    <name type="scientific">Treponema bryantii</name>
    <dbReference type="NCBI Taxonomy" id="163"/>
    <lineage>
        <taxon>Bacteria</taxon>
        <taxon>Pseudomonadati</taxon>
        <taxon>Spirochaetota</taxon>
        <taxon>Spirochaetia</taxon>
        <taxon>Spirochaetales</taxon>
        <taxon>Treponemataceae</taxon>
        <taxon>Treponema</taxon>
    </lineage>
</organism>
<dbReference type="GO" id="GO:0007165">
    <property type="term" value="P:signal transduction"/>
    <property type="evidence" value="ECO:0007669"/>
    <property type="project" value="TreeGrafter"/>
</dbReference>
<dbReference type="InterPro" id="IPR004447">
    <property type="entry name" value="Peptidase_S41A"/>
</dbReference>
<evidence type="ECO:0000256" key="4">
    <source>
        <dbReference type="ARBA" id="ARBA00022825"/>
    </source>
</evidence>
<dbReference type="GO" id="GO:0004175">
    <property type="term" value="F:endopeptidase activity"/>
    <property type="evidence" value="ECO:0007669"/>
    <property type="project" value="TreeGrafter"/>
</dbReference>
<dbReference type="SMART" id="SM00245">
    <property type="entry name" value="TSPc"/>
    <property type="match status" value="1"/>
</dbReference>
<dbReference type="InterPro" id="IPR005151">
    <property type="entry name" value="Tail-specific_protease"/>
</dbReference>
<dbReference type="SUPFAM" id="SSF52096">
    <property type="entry name" value="ClpP/crotonase"/>
    <property type="match status" value="1"/>
</dbReference>
<dbReference type="GO" id="GO:0008236">
    <property type="term" value="F:serine-type peptidase activity"/>
    <property type="evidence" value="ECO:0007669"/>
    <property type="project" value="UniProtKB-KW"/>
</dbReference>
<dbReference type="InterPro" id="IPR001478">
    <property type="entry name" value="PDZ"/>
</dbReference>
<dbReference type="SMART" id="SM00228">
    <property type="entry name" value="PDZ"/>
    <property type="match status" value="1"/>
</dbReference>
<dbReference type="InterPro" id="IPR055210">
    <property type="entry name" value="CtpA/B_N"/>
</dbReference>
<dbReference type="Pfam" id="PF22694">
    <property type="entry name" value="CtpB_N-like"/>
    <property type="match status" value="1"/>
</dbReference>
<evidence type="ECO:0000256" key="5">
    <source>
        <dbReference type="RuleBase" id="RU004404"/>
    </source>
</evidence>
<accession>A0A1H9HKH0</accession>
<comment type="similarity">
    <text evidence="1 5">Belongs to the peptidase S41A family.</text>
</comment>
<dbReference type="InterPro" id="IPR029045">
    <property type="entry name" value="ClpP/crotonase-like_dom_sf"/>
</dbReference>
<dbReference type="PROSITE" id="PS50106">
    <property type="entry name" value="PDZ"/>
    <property type="match status" value="1"/>
</dbReference>
<feature type="signal peptide" evidence="6">
    <location>
        <begin position="1"/>
        <end position="21"/>
    </location>
</feature>
<dbReference type="Gene3D" id="3.30.750.44">
    <property type="match status" value="1"/>
</dbReference>
<evidence type="ECO:0000313" key="9">
    <source>
        <dbReference type="Proteomes" id="UP000182360"/>
    </source>
</evidence>
<evidence type="ECO:0000256" key="6">
    <source>
        <dbReference type="SAM" id="SignalP"/>
    </source>
</evidence>
<dbReference type="Gene3D" id="2.30.42.10">
    <property type="match status" value="1"/>
</dbReference>
<gene>
    <name evidence="8" type="ORF">SAMN04487977_10741</name>
</gene>
<keyword evidence="2 5" id="KW-0645">Protease</keyword>
<dbReference type="AlphaFoldDB" id="A0A1H9HKH0"/>
<proteinExistence type="inferred from homology"/>